<protein>
    <submittedName>
        <fullName evidence="2">Uncharacterized protein</fullName>
    </submittedName>
</protein>
<comment type="caution">
    <text evidence="2">The sequence shown here is derived from an EMBL/GenBank/DDBJ whole genome shotgun (WGS) entry which is preliminary data.</text>
</comment>
<name>A0ABR1P9K4_DIAER</name>
<feature type="region of interest" description="Disordered" evidence="1">
    <location>
        <begin position="150"/>
        <end position="199"/>
    </location>
</feature>
<organism evidence="2 3">
    <name type="scientific">Diaporthe eres</name>
    <name type="common">Phomopsis oblonga</name>
    <dbReference type="NCBI Taxonomy" id="83184"/>
    <lineage>
        <taxon>Eukaryota</taxon>
        <taxon>Fungi</taxon>
        <taxon>Dikarya</taxon>
        <taxon>Ascomycota</taxon>
        <taxon>Pezizomycotina</taxon>
        <taxon>Sordariomycetes</taxon>
        <taxon>Sordariomycetidae</taxon>
        <taxon>Diaporthales</taxon>
        <taxon>Diaporthaceae</taxon>
        <taxon>Diaporthe</taxon>
        <taxon>Diaporthe eres species complex</taxon>
    </lineage>
</organism>
<feature type="compositionally biased region" description="Acidic residues" evidence="1">
    <location>
        <begin position="179"/>
        <end position="199"/>
    </location>
</feature>
<evidence type="ECO:0000313" key="2">
    <source>
        <dbReference type="EMBL" id="KAK7729971.1"/>
    </source>
</evidence>
<keyword evidence="3" id="KW-1185">Reference proteome</keyword>
<accession>A0ABR1P9K4</accession>
<reference evidence="2 3" key="1">
    <citation type="submission" date="2024-02" db="EMBL/GenBank/DDBJ databases">
        <title>De novo assembly and annotation of 12 fungi associated with fruit tree decline syndrome in Ontario, Canada.</title>
        <authorList>
            <person name="Sulman M."/>
            <person name="Ellouze W."/>
            <person name="Ilyukhin E."/>
        </authorList>
    </citation>
    <scope>NUCLEOTIDE SEQUENCE [LARGE SCALE GENOMIC DNA]</scope>
    <source>
        <strain evidence="2 3">M169</strain>
    </source>
</reference>
<dbReference type="EMBL" id="JAKNSF020000027">
    <property type="protein sequence ID" value="KAK7729971.1"/>
    <property type="molecule type" value="Genomic_DNA"/>
</dbReference>
<dbReference type="Proteomes" id="UP001430848">
    <property type="component" value="Unassembled WGS sequence"/>
</dbReference>
<sequence length="199" mass="22615">MLFCELYHDRQLDDTQLLDAVGRVHDIALRLECKGDLSTDDIPDLENAEGKIQMYLQVEINHLQEIIDAIEKAWETVRKPFGPPTSSLGLDQLLTEFASTVTYGDARDRLKDICLVHHQALSVIVERFTGLLKAHIADLQKRRQDLTTYTDDLPQVVPQDDGEVRQEEEDLQREVGPPELDDTEMDQDTPADEGSDYTP</sequence>
<evidence type="ECO:0000313" key="3">
    <source>
        <dbReference type="Proteomes" id="UP001430848"/>
    </source>
</evidence>
<gene>
    <name evidence="2" type="ORF">SLS63_006031</name>
</gene>
<evidence type="ECO:0000256" key="1">
    <source>
        <dbReference type="SAM" id="MobiDB-lite"/>
    </source>
</evidence>
<proteinExistence type="predicted"/>